<evidence type="ECO:0000256" key="1">
    <source>
        <dbReference type="ARBA" id="ARBA00004196"/>
    </source>
</evidence>
<keyword evidence="7" id="KW-0998">Cell outer membrane</keyword>
<dbReference type="InterPro" id="IPR000742">
    <property type="entry name" value="EGF"/>
</dbReference>
<evidence type="ECO:0000256" key="8">
    <source>
        <dbReference type="SAM" id="Phobius"/>
    </source>
</evidence>
<evidence type="ECO:0000259" key="10">
    <source>
        <dbReference type="PROSITE" id="PS00022"/>
    </source>
</evidence>
<sequence>MSLFGIYLTLMFCILEIFSLNIDVTSEEFNIENLGTTIKNQLQNEDIHISLNNELYKISNNGRNDIILKSSIYFISKNKTTWNFQNIYNSRINLHIYDDNNIKIVFENIKFTNFIVDITDETSMFRLSSYSDTNKFQVIFNNCVFDDIQATIFIANIKCTKSIQTEPQVIFNNCIFSNSRQIIVIYHYNKFYNTEQSSECFAFYFYNCHFENNDAIGIIGVGDLIFDNCYIKNIYGNKNNNFALIKSDTYKNNVKILNSEFHDINISLNIPLFLLTMTYMEIINTKFVNCHSYFGYLIYSKTYINTKVNTNNKLNSPLIVIDNSVFNDVNSLIYSENNYLSLSNTLFSNITEISSNPVLFNLKYSKVSISNTNFTDIISLRSSLFNEESQYIFSSVYFTNIRTNSKSMITVTQNQLYLNKCTFSNILCNGDGDDSSLITFNSYENINTIRLENSKIDNCKSNGDLIKISGKLSIIEFINVNINNIISYGSILYNNALNSNVHIKNSSIINNTNINKMKCGIISNYNNINFIIDNSIFKENTVRNNGGSLCFDKINILNVKINSTIFEKNKGLNGGAIYLNKLLHNSLNKLNNSIDIENTQFIYNSADYFGGAIYSDFEGLNLSYIDKIYFKFNYAYAGGAIYTNNNRNNNLFNVKSPNMYFINNTSVSHGPDFATGPYIVNQTLQYISKNEVSITSGKSFPLQFKLLDEYEQIIYDTSKYYSNIFLKLTCKDDTKIIGNSCYFTRGICELNNFKLYSKNEKVVSLNMELKNEESTICSKDDYLIFSIQNCSDEQIKLYDKNYYYYCEDPLCNNDCPISNKRAKCIKGSNSTINSININKCICEKGWKGEKCLIKDYIKITNIYKYFIVESIIIIIVIPMIFIHFHRKERIISDTGYELGLSYKEIEKLNIIPFQSSSQNDLDTENNKSLSSTLNEALLLNIEKQLNQLEVISNEIKLGNTTKEKSKTSLNSKYTSTFTINKLNKKVEFIHSLYLELITIYIIAIISFIIITIFYKFKYLEDIQEINGKWRYTCPLNSFNFILNLIEFILIIIILFKAIKLMNYTYIFKFAKYAVYIVLMWAILGPLVNLISTFLFYKSTMIYDVFNFVSNTICYLFIFLIYIWDKVYYILINQGNDPKFYFSSVKREKCLVHNSHTCNCIKTKTEYEDISKYISFYKYCSKIIIFSKGNIIYISKENKNQLKFVI</sequence>
<keyword evidence="8" id="KW-0812">Transmembrane</keyword>
<feature type="signal peptide" evidence="9">
    <location>
        <begin position="1"/>
        <end position="19"/>
    </location>
</feature>
<dbReference type="EMBL" id="MCOG01000209">
    <property type="protein sequence ID" value="ORY25707.1"/>
    <property type="molecule type" value="Genomic_DNA"/>
</dbReference>
<evidence type="ECO:0000256" key="3">
    <source>
        <dbReference type="ARBA" id="ARBA00004613"/>
    </source>
</evidence>
<feature type="transmembrane region" description="Helical" evidence="8">
    <location>
        <begin position="992"/>
        <end position="1014"/>
    </location>
</feature>
<dbReference type="Proteomes" id="UP000193920">
    <property type="component" value="Unassembled WGS sequence"/>
</dbReference>
<dbReference type="PROSITE" id="PS00022">
    <property type="entry name" value="EGF_1"/>
    <property type="match status" value="1"/>
</dbReference>
<evidence type="ECO:0000313" key="13">
    <source>
        <dbReference type="Proteomes" id="UP000193920"/>
    </source>
</evidence>
<accession>A0A1Y2AU06</accession>
<evidence type="ECO:0000256" key="2">
    <source>
        <dbReference type="ARBA" id="ARBA00004442"/>
    </source>
</evidence>
<evidence type="ECO:0000256" key="7">
    <source>
        <dbReference type="ARBA" id="ARBA00023237"/>
    </source>
</evidence>
<feature type="transmembrane region" description="Helical" evidence="8">
    <location>
        <begin position="862"/>
        <end position="882"/>
    </location>
</feature>
<dbReference type="PROSITE" id="PS01186">
    <property type="entry name" value="EGF_2"/>
    <property type="match status" value="1"/>
</dbReference>
<dbReference type="NCBIfam" id="TIGR01376">
    <property type="entry name" value="POMP_repeat"/>
    <property type="match status" value="1"/>
</dbReference>
<feature type="transmembrane region" description="Helical" evidence="8">
    <location>
        <begin position="1101"/>
        <end position="1123"/>
    </location>
</feature>
<evidence type="ECO:0000259" key="11">
    <source>
        <dbReference type="PROSITE" id="PS01186"/>
    </source>
</evidence>
<keyword evidence="6 8" id="KW-0472">Membrane</keyword>
<evidence type="ECO:0000256" key="6">
    <source>
        <dbReference type="ARBA" id="ARBA00023136"/>
    </source>
</evidence>
<comment type="subcellular location">
    <subcellularLocation>
        <location evidence="1">Cell envelope</location>
    </subcellularLocation>
    <subcellularLocation>
        <location evidence="2">Cell outer membrane</location>
    </subcellularLocation>
    <subcellularLocation>
        <location evidence="3">Secreted</location>
    </subcellularLocation>
</comment>
<feature type="transmembrane region" description="Helical" evidence="8">
    <location>
        <begin position="1040"/>
        <end position="1060"/>
    </location>
</feature>
<evidence type="ECO:0000256" key="4">
    <source>
        <dbReference type="ARBA" id="ARBA00022525"/>
    </source>
</evidence>
<keyword evidence="4" id="KW-0964">Secreted</keyword>
<name>A0A1Y2AU06_9FUNG</name>
<feature type="chain" id="PRO_5012237479" description="EGF-like domain-containing protein" evidence="9">
    <location>
        <begin position="20"/>
        <end position="1205"/>
    </location>
</feature>
<reference evidence="12 13" key="1">
    <citation type="submission" date="2016-08" db="EMBL/GenBank/DDBJ databases">
        <title>A Parts List for Fungal Cellulosomes Revealed by Comparative Genomics.</title>
        <authorList>
            <consortium name="DOE Joint Genome Institute"/>
            <person name="Haitjema C.H."/>
            <person name="Gilmore S.P."/>
            <person name="Henske J.K."/>
            <person name="Solomon K.V."/>
            <person name="De Groot R."/>
            <person name="Kuo A."/>
            <person name="Mondo S.J."/>
            <person name="Salamov A.A."/>
            <person name="Labutti K."/>
            <person name="Zhao Z."/>
            <person name="Chiniquy J."/>
            <person name="Barry K."/>
            <person name="Brewer H.M."/>
            <person name="Purvine S.O."/>
            <person name="Wright A.T."/>
            <person name="Boxma B."/>
            <person name="Van Alen T."/>
            <person name="Hackstein J.H."/>
            <person name="Baker S.E."/>
            <person name="Grigoriev I.V."/>
            <person name="O'Malley M.A."/>
        </authorList>
    </citation>
    <scope>NUCLEOTIDE SEQUENCE [LARGE SCALE GENOMIC DNA]</scope>
    <source>
        <strain evidence="12 13">G1</strain>
    </source>
</reference>
<dbReference type="AlphaFoldDB" id="A0A1Y2AU06"/>
<keyword evidence="8" id="KW-1133">Transmembrane helix</keyword>
<evidence type="ECO:0000313" key="12">
    <source>
        <dbReference type="EMBL" id="ORY25707.1"/>
    </source>
</evidence>
<protein>
    <recommendedName>
        <fullName evidence="10 11">EGF-like domain-containing protein</fullName>
    </recommendedName>
</protein>
<feature type="domain" description="EGF-like" evidence="10 11">
    <location>
        <begin position="840"/>
        <end position="851"/>
    </location>
</feature>
<dbReference type="InterPro" id="IPR003368">
    <property type="entry name" value="POMP_repeat"/>
</dbReference>
<feature type="transmembrane region" description="Helical" evidence="8">
    <location>
        <begin position="1072"/>
        <end position="1095"/>
    </location>
</feature>
<dbReference type="OrthoDB" id="2116838at2759"/>
<dbReference type="PANTHER" id="PTHR11319">
    <property type="entry name" value="G PROTEIN-COUPLED RECEPTOR-RELATED"/>
    <property type="match status" value="1"/>
</dbReference>
<gene>
    <name evidence="12" type="ORF">LY90DRAFT_674803</name>
</gene>
<dbReference type="GO" id="GO:0005576">
    <property type="term" value="C:extracellular region"/>
    <property type="evidence" value="ECO:0007669"/>
    <property type="project" value="UniProtKB-SubCell"/>
</dbReference>
<comment type="caution">
    <text evidence="12">The sequence shown here is derived from an EMBL/GenBank/DDBJ whole genome shotgun (WGS) entry which is preliminary data.</text>
</comment>
<proteinExistence type="predicted"/>
<organism evidence="12 13">
    <name type="scientific">Neocallimastix californiae</name>
    <dbReference type="NCBI Taxonomy" id="1754190"/>
    <lineage>
        <taxon>Eukaryota</taxon>
        <taxon>Fungi</taxon>
        <taxon>Fungi incertae sedis</taxon>
        <taxon>Chytridiomycota</taxon>
        <taxon>Chytridiomycota incertae sedis</taxon>
        <taxon>Neocallimastigomycetes</taxon>
        <taxon>Neocallimastigales</taxon>
        <taxon>Neocallimastigaceae</taxon>
        <taxon>Neocallimastix</taxon>
    </lineage>
</organism>
<evidence type="ECO:0000256" key="5">
    <source>
        <dbReference type="ARBA" id="ARBA00022729"/>
    </source>
</evidence>
<dbReference type="PANTHER" id="PTHR11319:SF35">
    <property type="entry name" value="OUTER MEMBRANE PROTEIN PMPC-RELATED"/>
    <property type="match status" value="1"/>
</dbReference>
<evidence type="ECO:0000256" key="9">
    <source>
        <dbReference type="SAM" id="SignalP"/>
    </source>
</evidence>
<keyword evidence="5 9" id="KW-0732">Signal</keyword>
<keyword evidence="13" id="KW-1185">Reference proteome</keyword>